<gene>
    <name evidence="1" type="ORF">ROA7023_02762</name>
</gene>
<dbReference type="AlphaFoldDB" id="A0A1Y5TGL1"/>
<dbReference type="Proteomes" id="UP000193900">
    <property type="component" value="Unassembled WGS sequence"/>
</dbReference>
<sequence>MQAPRHPGRRALCIRGASRSAAFVEGRFRLRAAAIEAAGEAVRGGFERTPLSAAELTGFSPGALRHTRPVPDGILMSLALFRGRPGELVVARFIETGDKGVRFEPWALFDFPAGGNNVRTEGDLDDAVGLLSCCCNLFCDAASESGP</sequence>
<evidence type="ECO:0000313" key="1">
    <source>
        <dbReference type="EMBL" id="SLN59950.1"/>
    </source>
</evidence>
<name>A0A1Y5TGL1_9RHOB</name>
<dbReference type="EMBL" id="FWFZ01000014">
    <property type="protein sequence ID" value="SLN59950.1"/>
    <property type="molecule type" value="Genomic_DNA"/>
</dbReference>
<evidence type="ECO:0000313" key="2">
    <source>
        <dbReference type="Proteomes" id="UP000193900"/>
    </source>
</evidence>
<proteinExistence type="predicted"/>
<accession>A0A1Y5TGL1</accession>
<reference evidence="1 2" key="1">
    <citation type="submission" date="2017-03" db="EMBL/GenBank/DDBJ databases">
        <authorList>
            <person name="Afonso C.L."/>
            <person name="Miller P.J."/>
            <person name="Scott M.A."/>
            <person name="Spackman E."/>
            <person name="Goraichik I."/>
            <person name="Dimitrov K.M."/>
            <person name="Suarez D.L."/>
            <person name="Swayne D.E."/>
        </authorList>
    </citation>
    <scope>NUCLEOTIDE SEQUENCE [LARGE SCALE GENOMIC DNA]</scope>
    <source>
        <strain evidence="1 2">CECT 7023</strain>
    </source>
</reference>
<keyword evidence="2" id="KW-1185">Reference proteome</keyword>
<protein>
    <submittedName>
        <fullName evidence="1">Uncharacterized protein</fullName>
    </submittedName>
</protein>
<organism evidence="1 2">
    <name type="scientific">Roseisalinus antarcticus</name>
    <dbReference type="NCBI Taxonomy" id="254357"/>
    <lineage>
        <taxon>Bacteria</taxon>
        <taxon>Pseudomonadati</taxon>
        <taxon>Pseudomonadota</taxon>
        <taxon>Alphaproteobacteria</taxon>
        <taxon>Rhodobacterales</taxon>
        <taxon>Roseobacteraceae</taxon>
        <taxon>Roseisalinus</taxon>
    </lineage>
</organism>
<dbReference type="RefSeq" id="WP_234992214.1">
    <property type="nucleotide sequence ID" value="NZ_FWFZ01000014.1"/>
</dbReference>